<dbReference type="InterPro" id="IPR041577">
    <property type="entry name" value="RT_RNaseH_2"/>
</dbReference>
<name>A0AAF0UIJ8_SOLVR</name>
<evidence type="ECO:0000313" key="3">
    <source>
        <dbReference type="EMBL" id="WMV46677.1"/>
    </source>
</evidence>
<dbReference type="InterPro" id="IPR043128">
    <property type="entry name" value="Rev_trsase/Diguanyl_cyclase"/>
</dbReference>
<feature type="non-terminal residue" evidence="3">
    <location>
        <position position="107"/>
    </location>
</feature>
<dbReference type="GO" id="GO:0003824">
    <property type="term" value="F:catalytic activity"/>
    <property type="evidence" value="ECO:0007669"/>
    <property type="project" value="UniProtKB-KW"/>
</dbReference>
<dbReference type="Proteomes" id="UP001234989">
    <property type="component" value="Chromosome 9"/>
</dbReference>
<dbReference type="Pfam" id="PF17919">
    <property type="entry name" value="RT_RNaseH_2"/>
    <property type="match status" value="1"/>
</dbReference>
<evidence type="ECO:0000256" key="1">
    <source>
        <dbReference type="ARBA" id="ARBA00023268"/>
    </source>
</evidence>
<keyword evidence="1" id="KW-0511">Multifunctional enzyme</keyword>
<dbReference type="InterPro" id="IPR050951">
    <property type="entry name" value="Retrovirus_Pol_polyprotein"/>
</dbReference>
<dbReference type="PANTHER" id="PTHR37984">
    <property type="entry name" value="PROTEIN CBG26694"/>
    <property type="match status" value="1"/>
</dbReference>
<evidence type="ECO:0000313" key="4">
    <source>
        <dbReference type="Proteomes" id="UP001234989"/>
    </source>
</evidence>
<protein>
    <recommendedName>
        <fullName evidence="2">Reverse transcriptase/retrotransposon-derived protein RNase H-like domain-containing protein</fullName>
    </recommendedName>
</protein>
<gene>
    <name evidence="3" type="ORF">MTR67_040062</name>
</gene>
<dbReference type="Gene3D" id="3.30.70.270">
    <property type="match status" value="1"/>
</dbReference>
<sequence>LSNKYQKFLEGFSSIASPLTKLTQKNVKFQWSDECEKNFSEVKTRLTTTPVLTLPDGSDGYVIYCDASRVCLGCVLMQRDYDINVLYHPGKANVMVDALNRLSMGSV</sequence>
<dbReference type="EMBL" id="CP133620">
    <property type="protein sequence ID" value="WMV46677.1"/>
    <property type="molecule type" value="Genomic_DNA"/>
</dbReference>
<dbReference type="InterPro" id="IPR043502">
    <property type="entry name" value="DNA/RNA_pol_sf"/>
</dbReference>
<feature type="non-terminal residue" evidence="3">
    <location>
        <position position="1"/>
    </location>
</feature>
<dbReference type="AlphaFoldDB" id="A0AAF0UIJ8"/>
<accession>A0AAF0UIJ8</accession>
<organism evidence="3 4">
    <name type="scientific">Solanum verrucosum</name>
    <dbReference type="NCBI Taxonomy" id="315347"/>
    <lineage>
        <taxon>Eukaryota</taxon>
        <taxon>Viridiplantae</taxon>
        <taxon>Streptophyta</taxon>
        <taxon>Embryophyta</taxon>
        <taxon>Tracheophyta</taxon>
        <taxon>Spermatophyta</taxon>
        <taxon>Magnoliopsida</taxon>
        <taxon>eudicotyledons</taxon>
        <taxon>Gunneridae</taxon>
        <taxon>Pentapetalae</taxon>
        <taxon>asterids</taxon>
        <taxon>lamiids</taxon>
        <taxon>Solanales</taxon>
        <taxon>Solanaceae</taxon>
        <taxon>Solanoideae</taxon>
        <taxon>Solaneae</taxon>
        <taxon>Solanum</taxon>
    </lineage>
</organism>
<reference evidence="3" key="1">
    <citation type="submission" date="2023-08" db="EMBL/GenBank/DDBJ databases">
        <title>A de novo genome assembly of Solanum verrucosum Schlechtendal, a Mexican diploid species geographically isolated from the other diploid A-genome species in potato relatives.</title>
        <authorList>
            <person name="Hosaka K."/>
        </authorList>
    </citation>
    <scope>NUCLEOTIDE SEQUENCE</scope>
    <source>
        <tissue evidence="3">Young leaves</tissue>
    </source>
</reference>
<evidence type="ECO:0000259" key="2">
    <source>
        <dbReference type="Pfam" id="PF17919"/>
    </source>
</evidence>
<feature type="domain" description="Reverse transcriptase/retrotransposon-derived protein RNase H-like" evidence="2">
    <location>
        <begin position="31"/>
        <end position="82"/>
    </location>
</feature>
<dbReference type="SUPFAM" id="SSF56672">
    <property type="entry name" value="DNA/RNA polymerases"/>
    <property type="match status" value="1"/>
</dbReference>
<keyword evidence="4" id="KW-1185">Reference proteome</keyword>
<dbReference type="PANTHER" id="PTHR37984:SF5">
    <property type="entry name" value="PROTEIN NYNRIN-LIKE"/>
    <property type="match status" value="1"/>
</dbReference>
<proteinExistence type="predicted"/>